<proteinExistence type="predicted"/>
<dbReference type="EMBL" id="SRLO01000113">
    <property type="protein sequence ID" value="TNN74551.1"/>
    <property type="molecule type" value="Genomic_DNA"/>
</dbReference>
<keyword evidence="2" id="KW-1185">Reference proteome</keyword>
<gene>
    <name evidence="1" type="ORF">EYF80_015331</name>
</gene>
<accession>A0A4Z2I9X4</accession>
<organism evidence="1 2">
    <name type="scientific">Liparis tanakae</name>
    <name type="common">Tanaka's snailfish</name>
    <dbReference type="NCBI Taxonomy" id="230148"/>
    <lineage>
        <taxon>Eukaryota</taxon>
        <taxon>Metazoa</taxon>
        <taxon>Chordata</taxon>
        <taxon>Craniata</taxon>
        <taxon>Vertebrata</taxon>
        <taxon>Euteleostomi</taxon>
        <taxon>Actinopterygii</taxon>
        <taxon>Neopterygii</taxon>
        <taxon>Teleostei</taxon>
        <taxon>Neoteleostei</taxon>
        <taxon>Acanthomorphata</taxon>
        <taxon>Eupercaria</taxon>
        <taxon>Perciformes</taxon>
        <taxon>Cottioidei</taxon>
        <taxon>Cottales</taxon>
        <taxon>Liparidae</taxon>
        <taxon>Liparis</taxon>
    </lineage>
</organism>
<comment type="caution">
    <text evidence="1">The sequence shown here is derived from an EMBL/GenBank/DDBJ whole genome shotgun (WGS) entry which is preliminary data.</text>
</comment>
<protein>
    <submittedName>
        <fullName evidence="1">Uncharacterized protein</fullName>
    </submittedName>
</protein>
<sequence>MHWTNVGAVCSMLQRHPLDTVKFVEVFFAKFTARGMAMLCDPLYAIKPSLAEQMKLNQFGRSNFSAIAAIFSDDGRGCTAK</sequence>
<evidence type="ECO:0000313" key="2">
    <source>
        <dbReference type="Proteomes" id="UP000314294"/>
    </source>
</evidence>
<evidence type="ECO:0000313" key="1">
    <source>
        <dbReference type="EMBL" id="TNN74551.1"/>
    </source>
</evidence>
<dbReference type="AlphaFoldDB" id="A0A4Z2I9X4"/>
<dbReference type="Proteomes" id="UP000314294">
    <property type="component" value="Unassembled WGS sequence"/>
</dbReference>
<name>A0A4Z2I9X4_9TELE</name>
<reference evidence="1 2" key="1">
    <citation type="submission" date="2019-03" db="EMBL/GenBank/DDBJ databases">
        <title>First draft genome of Liparis tanakae, snailfish: a comprehensive survey of snailfish specific genes.</title>
        <authorList>
            <person name="Kim W."/>
            <person name="Song I."/>
            <person name="Jeong J.-H."/>
            <person name="Kim D."/>
            <person name="Kim S."/>
            <person name="Ryu S."/>
            <person name="Song J.Y."/>
            <person name="Lee S.K."/>
        </authorList>
    </citation>
    <scope>NUCLEOTIDE SEQUENCE [LARGE SCALE GENOMIC DNA]</scope>
    <source>
        <tissue evidence="1">Muscle</tissue>
    </source>
</reference>